<feature type="disulfide bond" evidence="9">
    <location>
        <begin position="34"/>
        <end position="122"/>
    </location>
</feature>
<evidence type="ECO:0000256" key="10">
    <source>
        <dbReference type="SAM" id="SignalP"/>
    </source>
</evidence>
<dbReference type="InterPro" id="IPR001820">
    <property type="entry name" value="TIMP"/>
</dbReference>
<dbReference type="PANTHER" id="PTHR11844:SF33">
    <property type="entry name" value="TISSUE INHIBITOR OF METALLOPROTEINASE"/>
    <property type="match status" value="1"/>
</dbReference>
<dbReference type="GO" id="GO:0031012">
    <property type="term" value="C:extracellular matrix"/>
    <property type="evidence" value="ECO:0007669"/>
    <property type="project" value="TreeGrafter"/>
</dbReference>
<evidence type="ECO:0000256" key="6">
    <source>
        <dbReference type="ARBA" id="ARBA00023157"/>
    </source>
</evidence>
<dbReference type="OrthoDB" id="6041373at2759"/>
<keyword evidence="4" id="KW-0483">Metalloprotease inhibitor</keyword>
<feature type="disulfide bond" evidence="9">
    <location>
        <begin position="32"/>
        <end position="100"/>
    </location>
</feature>
<dbReference type="AlphaFoldDB" id="A0A0L0CJ82"/>
<organism evidence="12 13">
    <name type="scientific">Lucilia cuprina</name>
    <name type="common">Green bottle fly</name>
    <name type="synonym">Australian sheep blowfly</name>
    <dbReference type="NCBI Taxonomy" id="7375"/>
    <lineage>
        <taxon>Eukaryota</taxon>
        <taxon>Metazoa</taxon>
        <taxon>Ecdysozoa</taxon>
        <taxon>Arthropoda</taxon>
        <taxon>Hexapoda</taxon>
        <taxon>Insecta</taxon>
        <taxon>Pterygota</taxon>
        <taxon>Neoptera</taxon>
        <taxon>Endopterygota</taxon>
        <taxon>Diptera</taxon>
        <taxon>Brachycera</taxon>
        <taxon>Muscomorpha</taxon>
        <taxon>Oestroidea</taxon>
        <taxon>Calliphoridae</taxon>
        <taxon>Luciliinae</taxon>
        <taxon>Lucilia</taxon>
    </lineage>
</organism>
<feature type="binding site" evidence="8">
    <location>
        <position position="32"/>
    </location>
    <ligand>
        <name>Zn(2+)</name>
        <dbReference type="ChEBI" id="CHEBI:29105"/>
        <note>ligand shared with metalloproteinase partner</note>
    </ligand>
</feature>
<feature type="chain" id="PRO_5005536505" evidence="10">
    <location>
        <begin position="32"/>
        <end position="214"/>
    </location>
</feature>
<evidence type="ECO:0000256" key="2">
    <source>
        <dbReference type="ARBA" id="ARBA00011027"/>
    </source>
</evidence>
<sequence length="214" mass="24175">VVAIMHFTKYLSFLTLACLAVLTFYTTPSMACSCMPAHPQTSYCNADYVVVVRVLRKSTRLVKHQAAYKVEIKKSYKMTPEGHKTLRHGRVLTPLEDSMCGVNLILGKLYVIAGRGSQLSLCNYVKEYQKMSIIERKGFSGVYRKACACEVKTCFGNSCLVHSETDTGCKWSPMAKCETEFSACMPSTYRTPEGPIRQCRWRRTPLYDECMSNP</sequence>
<dbReference type="GO" id="GO:0046872">
    <property type="term" value="F:metal ion binding"/>
    <property type="evidence" value="ECO:0007669"/>
    <property type="project" value="UniProtKB-KW"/>
</dbReference>
<keyword evidence="8" id="KW-0479">Metal-binding</keyword>
<dbReference type="GO" id="GO:0008191">
    <property type="term" value="F:metalloendopeptidase inhibitor activity"/>
    <property type="evidence" value="ECO:0007669"/>
    <property type="project" value="InterPro"/>
</dbReference>
<gene>
    <name evidence="12" type="ORF">FF38_12802</name>
</gene>
<name>A0A0L0CJ82_LUCCU</name>
<dbReference type="Proteomes" id="UP000037069">
    <property type="component" value="Unassembled WGS sequence"/>
</dbReference>
<evidence type="ECO:0000256" key="3">
    <source>
        <dbReference type="ARBA" id="ARBA00022525"/>
    </source>
</evidence>
<dbReference type="OMA" id="PFGKCET"/>
<feature type="signal peptide" evidence="10">
    <location>
        <begin position="1"/>
        <end position="31"/>
    </location>
</feature>
<evidence type="ECO:0000259" key="11">
    <source>
        <dbReference type="PROSITE" id="PS50189"/>
    </source>
</evidence>
<dbReference type="GO" id="GO:0006508">
    <property type="term" value="P:proteolysis"/>
    <property type="evidence" value="ECO:0007669"/>
    <property type="project" value="UniProtKB-KW"/>
</dbReference>
<dbReference type="Gene3D" id="2.40.50.120">
    <property type="match status" value="1"/>
</dbReference>
<comment type="caution">
    <text evidence="12">The sequence shown here is derived from an EMBL/GenBank/DDBJ whole genome shotgun (WGS) entry which is preliminary data.</text>
</comment>
<evidence type="ECO:0000313" key="13">
    <source>
        <dbReference type="Proteomes" id="UP000037069"/>
    </source>
</evidence>
<keyword evidence="8" id="KW-0862">Zinc</keyword>
<dbReference type="InterPro" id="IPR027465">
    <property type="entry name" value="TIMP_C"/>
</dbReference>
<evidence type="ECO:0000256" key="1">
    <source>
        <dbReference type="ARBA" id="ARBA00004613"/>
    </source>
</evidence>
<evidence type="ECO:0000256" key="9">
    <source>
        <dbReference type="PIRSR" id="PIRSR601820-3"/>
    </source>
</evidence>
<comment type="subcellular location">
    <subcellularLocation>
        <location evidence="1">Secreted</location>
    </subcellularLocation>
</comment>
<dbReference type="SUPFAM" id="SSF50242">
    <property type="entry name" value="TIMP-like"/>
    <property type="match status" value="1"/>
</dbReference>
<feature type="disulfide bond" evidence="9">
    <location>
        <begin position="149"/>
        <end position="199"/>
    </location>
</feature>
<dbReference type="InterPro" id="IPR008993">
    <property type="entry name" value="TIMP-like_OB-fold"/>
</dbReference>
<keyword evidence="12" id="KW-0645">Protease</keyword>
<dbReference type="SMART" id="SM00206">
    <property type="entry name" value="NTR"/>
    <property type="match status" value="1"/>
</dbReference>
<feature type="disulfide bond" evidence="9">
    <location>
        <begin position="44"/>
        <end position="147"/>
    </location>
</feature>
<evidence type="ECO:0000256" key="8">
    <source>
        <dbReference type="PIRSR" id="PIRSR601820-1"/>
    </source>
</evidence>
<reference evidence="12 13" key="1">
    <citation type="journal article" date="2015" name="Nat. Commun.">
        <title>Lucilia cuprina genome unlocks parasitic fly biology to underpin future interventions.</title>
        <authorList>
            <person name="Anstead C.A."/>
            <person name="Korhonen P.K."/>
            <person name="Young N.D."/>
            <person name="Hall R.S."/>
            <person name="Jex A.R."/>
            <person name="Murali S.C."/>
            <person name="Hughes D.S."/>
            <person name="Lee S.F."/>
            <person name="Perry T."/>
            <person name="Stroehlein A.J."/>
            <person name="Ansell B.R."/>
            <person name="Breugelmans B."/>
            <person name="Hofmann A."/>
            <person name="Qu J."/>
            <person name="Dugan S."/>
            <person name="Lee S.L."/>
            <person name="Chao H."/>
            <person name="Dinh H."/>
            <person name="Han Y."/>
            <person name="Doddapaneni H.V."/>
            <person name="Worley K.C."/>
            <person name="Muzny D.M."/>
            <person name="Ioannidis P."/>
            <person name="Waterhouse R.M."/>
            <person name="Zdobnov E.M."/>
            <person name="James P.J."/>
            <person name="Bagnall N.H."/>
            <person name="Kotze A.C."/>
            <person name="Gibbs R.A."/>
            <person name="Richards S."/>
            <person name="Batterham P."/>
            <person name="Gasser R.B."/>
        </authorList>
    </citation>
    <scope>NUCLEOTIDE SEQUENCE [LARGE SCALE GENOMIC DNA]</scope>
    <source>
        <strain evidence="12 13">LS</strain>
        <tissue evidence="12">Full body</tissue>
    </source>
</reference>
<proteinExistence type="inferred from homology"/>
<dbReference type="GO" id="GO:0051045">
    <property type="term" value="P:negative regulation of membrane protein ectodomain proteolysis"/>
    <property type="evidence" value="ECO:0007669"/>
    <property type="project" value="TreeGrafter"/>
</dbReference>
<keyword evidence="5" id="KW-0646">Protease inhibitor</keyword>
<accession>A0A0L0CJ82</accession>
<dbReference type="GO" id="GO:0008237">
    <property type="term" value="F:metallopeptidase activity"/>
    <property type="evidence" value="ECO:0007669"/>
    <property type="project" value="UniProtKB-KW"/>
</dbReference>
<dbReference type="GO" id="GO:0005615">
    <property type="term" value="C:extracellular space"/>
    <property type="evidence" value="ECO:0007669"/>
    <property type="project" value="TreeGrafter"/>
</dbReference>
<dbReference type="InterPro" id="IPR001134">
    <property type="entry name" value="Netrin_domain"/>
</dbReference>
<dbReference type="CDD" id="cd03577">
    <property type="entry name" value="NTR_TIMP_like"/>
    <property type="match status" value="1"/>
</dbReference>
<dbReference type="GO" id="GO:0002020">
    <property type="term" value="F:protease binding"/>
    <property type="evidence" value="ECO:0007669"/>
    <property type="project" value="TreeGrafter"/>
</dbReference>
<keyword evidence="12" id="KW-0378">Hydrolase</keyword>
<keyword evidence="7" id="KW-0481">Metalloenzyme inhibitor</keyword>
<dbReference type="Pfam" id="PF00965">
    <property type="entry name" value="TIMP"/>
    <property type="match status" value="1"/>
</dbReference>
<dbReference type="EMBL" id="JRES01000409">
    <property type="protein sequence ID" value="KNC31539.1"/>
    <property type="molecule type" value="Genomic_DNA"/>
</dbReference>
<evidence type="ECO:0000256" key="7">
    <source>
        <dbReference type="ARBA" id="ARBA00023215"/>
    </source>
</evidence>
<evidence type="ECO:0000256" key="4">
    <source>
        <dbReference type="ARBA" id="ARBA00022608"/>
    </source>
</evidence>
<dbReference type="PANTHER" id="PTHR11844">
    <property type="entry name" value="METALLOPROTEASE INHIBITOR"/>
    <property type="match status" value="1"/>
</dbReference>
<keyword evidence="10" id="KW-0732">Signal</keyword>
<evidence type="ECO:0000313" key="12">
    <source>
        <dbReference type="EMBL" id="KNC31539.1"/>
    </source>
</evidence>
<feature type="non-terminal residue" evidence="12">
    <location>
        <position position="1"/>
    </location>
</feature>
<dbReference type="STRING" id="7375.A0A0L0CJ82"/>
<comment type="similarity">
    <text evidence="2">Belongs to the protease inhibitor I35 (TIMP) family.</text>
</comment>
<dbReference type="PROSITE" id="PS50189">
    <property type="entry name" value="NTR"/>
    <property type="match status" value="1"/>
</dbReference>
<keyword evidence="3" id="KW-0964">Secreted</keyword>
<feature type="disulfide bond" evidence="9">
    <location>
        <begin position="154"/>
        <end position="159"/>
    </location>
</feature>
<dbReference type="Gene3D" id="3.90.370.10">
    <property type="entry name" value="Tissue inhibitor of metalloproteinase-1. Chain B, domain 1"/>
    <property type="match status" value="1"/>
</dbReference>
<keyword evidence="13" id="KW-1185">Reference proteome</keyword>
<protein>
    <submittedName>
        <fullName evidence="12">Tissue inhibitor of metalloproteases</fullName>
    </submittedName>
</protein>
<keyword evidence="12" id="KW-0482">Metalloprotease</keyword>
<keyword evidence="6 9" id="KW-1015">Disulfide bond</keyword>
<evidence type="ECO:0000256" key="5">
    <source>
        <dbReference type="ARBA" id="ARBA00022690"/>
    </source>
</evidence>
<feature type="domain" description="NTR" evidence="11">
    <location>
        <begin position="32"/>
        <end position="147"/>
    </location>
</feature>